<sequence>MPEIRAALPADLVLLPEVEAASDTLLFGRPEIRADLAGSLPGPAEPRELAAALKVLVAGAPPVAFVRLEEVGGCAHLEQLSVHPDAARAGLGRALLGAAIEWSRQAGYSALTLCTFARVPFNAPFYRTCGFAAVQPSGALARVRQHEAELGLDRIGERVAMRLELAAPPAG</sequence>
<dbReference type="EMBL" id="BAAALV010000001">
    <property type="protein sequence ID" value="GAA1904434.1"/>
    <property type="molecule type" value="Genomic_DNA"/>
</dbReference>
<feature type="domain" description="N-acetyltransferase" evidence="3">
    <location>
        <begin position="2"/>
        <end position="166"/>
    </location>
</feature>
<evidence type="ECO:0000256" key="1">
    <source>
        <dbReference type="ARBA" id="ARBA00022679"/>
    </source>
</evidence>
<dbReference type="CDD" id="cd04301">
    <property type="entry name" value="NAT_SF"/>
    <property type="match status" value="1"/>
</dbReference>
<dbReference type="Gene3D" id="3.40.630.30">
    <property type="match status" value="1"/>
</dbReference>
<dbReference type="RefSeq" id="WP_211372369.1">
    <property type="nucleotide sequence ID" value="NZ_BAAALV010000001.1"/>
</dbReference>
<evidence type="ECO:0000256" key="2">
    <source>
        <dbReference type="ARBA" id="ARBA00023315"/>
    </source>
</evidence>
<dbReference type="Proteomes" id="UP001500784">
    <property type="component" value="Unassembled WGS sequence"/>
</dbReference>
<keyword evidence="1" id="KW-0808">Transferase</keyword>
<dbReference type="PANTHER" id="PTHR43877:SF8">
    <property type="entry name" value="N-ACETYLGLUTAMATE SYNTHASE-RELATED"/>
    <property type="match status" value="1"/>
</dbReference>
<evidence type="ECO:0000313" key="5">
    <source>
        <dbReference type="Proteomes" id="UP001500784"/>
    </source>
</evidence>
<dbReference type="InterPro" id="IPR016181">
    <property type="entry name" value="Acyl_CoA_acyltransferase"/>
</dbReference>
<proteinExistence type="predicted"/>
<organism evidence="4 5">
    <name type="scientific">Arthrobacter gandavensis</name>
    <dbReference type="NCBI Taxonomy" id="169960"/>
    <lineage>
        <taxon>Bacteria</taxon>
        <taxon>Bacillati</taxon>
        <taxon>Actinomycetota</taxon>
        <taxon>Actinomycetes</taxon>
        <taxon>Micrococcales</taxon>
        <taxon>Micrococcaceae</taxon>
        <taxon>Arthrobacter</taxon>
    </lineage>
</organism>
<evidence type="ECO:0000259" key="3">
    <source>
        <dbReference type="PROSITE" id="PS51186"/>
    </source>
</evidence>
<accession>A0ABP5A6N9</accession>
<dbReference type="InterPro" id="IPR050832">
    <property type="entry name" value="Bact_Acetyltransf"/>
</dbReference>
<protein>
    <submittedName>
        <fullName evidence="4">GNAT family N-acetyltransferase</fullName>
    </submittedName>
</protein>
<keyword evidence="2" id="KW-0012">Acyltransferase</keyword>
<dbReference type="PANTHER" id="PTHR43877">
    <property type="entry name" value="AMINOALKYLPHOSPHONATE N-ACETYLTRANSFERASE-RELATED-RELATED"/>
    <property type="match status" value="1"/>
</dbReference>
<reference evidence="5" key="1">
    <citation type="journal article" date="2019" name="Int. J. Syst. Evol. Microbiol.">
        <title>The Global Catalogue of Microorganisms (GCM) 10K type strain sequencing project: providing services to taxonomists for standard genome sequencing and annotation.</title>
        <authorList>
            <consortium name="The Broad Institute Genomics Platform"/>
            <consortium name="The Broad Institute Genome Sequencing Center for Infectious Disease"/>
            <person name="Wu L."/>
            <person name="Ma J."/>
        </authorList>
    </citation>
    <scope>NUCLEOTIDE SEQUENCE [LARGE SCALE GENOMIC DNA]</scope>
    <source>
        <strain evidence="5">JCM 13316</strain>
    </source>
</reference>
<gene>
    <name evidence="4" type="ORF">GCM10009688_05690</name>
</gene>
<dbReference type="PROSITE" id="PS51186">
    <property type="entry name" value="GNAT"/>
    <property type="match status" value="1"/>
</dbReference>
<comment type="caution">
    <text evidence="4">The sequence shown here is derived from an EMBL/GenBank/DDBJ whole genome shotgun (WGS) entry which is preliminary data.</text>
</comment>
<name>A0ABP5A6N9_9MICC</name>
<keyword evidence="5" id="KW-1185">Reference proteome</keyword>
<dbReference type="SUPFAM" id="SSF55729">
    <property type="entry name" value="Acyl-CoA N-acyltransferases (Nat)"/>
    <property type="match status" value="1"/>
</dbReference>
<dbReference type="InterPro" id="IPR000182">
    <property type="entry name" value="GNAT_dom"/>
</dbReference>
<dbReference type="Pfam" id="PF00583">
    <property type="entry name" value="Acetyltransf_1"/>
    <property type="match status" value="1"/>
</dbReference>
<evidence type="ECO:0000313" key="4">
    <source>
        <dbReference type="EMBL" id="GAA1904434.1"/>
    </source>
</evidence>